<organism evidence="1 2">
    <name type="scientific">Methylacidiphilum infernorum (isolate V4)</name>
    <name type="common">Methylokorus infernorum (strain V4)</name>
    <dbReference type="NCBI Taxonomy" id="481448"/>
    <lineage>
        <taxon>Bacteria</taxon>
        <taxon>Pseudomonadati</taxon>
        <taxon>Verrucomicrobiota</taxon>
        <taxon>Methylacidiphilae</taxon>
        <taxon>Methylacidiphilales</taxon>
        <taxon>Methylacidiphilaceae</taxon>
        <taxon>Methylacidiphilum (ex Ratnadevi et al. 2023)</taxon>
    </lineage>
</organism>
<reference evidence="1 2" key="1">
    <citation type="journal article" date="2008" name="Biol. Direct">
        <title>Complete genome sequence of the extremely acidophilic methanotroph isolate V4, Methylacidiphilum infernorum, a representative of the bacterial phylum Verrucomicrobia.</title>
        <authorList>
            <person name="Hou S."/>
            <person name="Makarova K.S."/>
            <person name="Saw J.H."/>
            <person name="Senin P."/>
            <person name="Ly B.V."/>
            <person name="Zhou Z."/>
            <person name="Ren Y."/>
            <person name="Wang J."/>
            <person name="Galperin M.Y."/>
            <person name="Omelchenko M.V."/>
            <person name="Wolf Y.I."/>
            <person name="Yutin N."/>
            <person name="Koonin E.V."/>
            <person name="Stott M.B."/>
            <person name="Mountain B.W."/>
            <person name="Crowe M.A."/>
            <person name="Smirnova A.V."/>
            <person name="Dunfield P.F."/>
            <person name="Feng L."/>
            <person name="Wang L."/>
            <person name="Alam M."/>
        </authorList>
    </citation>
    <scope>NUCLEOTIDE SEQUENCE [LARGE SCALE GENOMIC DNA]</scope>
    <source>
        <strain evidence="2">Isolate V4</strain>
    </source>
</reference>
<dbReference type="AlphaFoldDB" id="B3DZ33"/>
<sequence>MDRNSIFSQQGFYHGKHPKGLEYVNPSLVAGSARIGRGGGIDNPGTIIGPEAVSLDPTNSHHLGHYPLGSIAGSGIIITTSSFSQEYFEP</sequence>
<name>B3DZ33_METI4</name>
<proteinExistence type="predicted"/>
<accession>B3DZ33</accession>
<evidence type="ECO:0000313" key="2">
    <source>
        <dbReference type="Proteomes" id="UP000009149"/>
    </source>
</evidence>
<dbReference type="RefSeq" id="WP_012464407.1">
    <property type="nucleotide sequence ID" value="NC_010794.1"/>
</dbReference>
<gene>
    <name evidence="1" type="ordered locus">Minf_2071</name>
</gene>
<protein>
    <submittedName>
        <fullName evidence="1">Uncharacterized protein</fullName>
    </submittedName>
</protein>
<dbReference type="Proteomes" id="UP000009149">
    <property type="component" value="Chromosome"/>
</dbReference>
<dbReference type="HOGENOM" id="CLU_2437430_0_0_0"/>
<dbReference type="EMBL" id="CP000975">
    <property type="protein sequence ID" value="ACD84125.1"/>
    <property type="molecule type" value="Genomic_DNA"/>
</dbReference>
<evidence type="ECO:0000313" key="1">
    <source>
        <dbReference type="EMBL" id="ACD84125.1"/>
    </source>
</evidence>
<dbReference type="KEGG" id="min:Minf_2071"/>